<protein>
    <recommendedName>
        <fullName evidence="4">Protein takeout-like</fullName>
    </recommendedName>
</protein>
<evidence type="ECO:0000313" key="3">
    <source>
        <dbReference type="Proteomes" id="UP001652700"/>
    </source>
</evidence>
<dbReference type="Proteomes" id="UP001652700">
    <property type="component" value="Unplaced"/>
</dbReference>
<keyword evidence="1" id="KW-0472">Membrane</keyword>
<evidence type="ECO:0000256" key="1">
    <source>
        <dbReference type="SAM" id="Phobius"/>
    </source>
</evidence>
<evidence type="ECO:0008006" key="4">
    <source>
        <dbReference type="Google" id="ProtNLM"/>
    </source>
</evidence>
<sequence>MWSRVDVWKSYIIILLICLTNALLVTSSINICYRYKDKALKDNDGIFFLDDTTYFFQVPKYDANISHPAIRLDAHFKNLSIWIGHSHNAVFEIPQILNVTFPNITVIGEYNMSGNIGELFDIFGDGDFALSLLNFSVAFSIIEVDVNTTSFCTRVSLDVDVQSVPVEFHGLMGDQELEDLFNKAFVAMFPEVIKDMWRRAQNENEPGIEKFINDIINAFGPFVHGILDDLQKLAKETTPKVNQI</sequence>
<name>A0ABM5KKX2_DIAVI</name>
<dbReference type="EnsemblMetazoa" id="XM_050654889.1">
    <property type="protein sequence ID" value="XP_050510846.1"/>
    <property type="gene ID" value="LOC114324955"/>
</dbReference>
<dbReference type="Pfam" id="PF06585">
    <property type="entry name" value="JHBP"/>
    <property type="match status" value="1"/>
</dbReference>
<dbReference type="InterPro" id="IPR038606">
    <property type="entry name" value="To_sf"/>
</dbReference>
<dbReference type="PANTHER" id="PTHR11008:SF9">
    <property type="entry name" value="PROTEIN TAKEOUT-LIKE PROTEIN"/>
    <property type="match status" value="1"/>
</dbReference>
<dbReference type="PANTHER" id="PTHR11008">
    <property type="entry name" value="PROTEIN TAKEOUT-LIKE PROTEIN"/>
    <property type="match status" value="1"/>
</dbReference>
<keyword evidence="1" id="KW-1133">Transmembrane helix</keyword>
<dbReference type="Gene3D" id="3.15.10.30">
    <property type="entry name" value="Haemolymph juvenile hormone binding protein"/>
    <property type="match status" value="1"/>
</dbReference>
<organism evidence="2 3">
    <name type="scientific">Diabrotica virgifera virgifera</name>
    <name type="common">western corn rootworm</name>
    <dbReference type="NCBI Taxonomy" id="50390"/>
    <lineage>
        <taxon>Eukaryota</taxon>
        <taxon>Metazoa</taxon>
        <taxon>Ecdysozoa</taxon>
        <taxon>Arthropoda</taxon>
        <taxon>Hexapoda</taxon>
        <taxon>Insecta</taxon>
        <taxon>Pterygota</taxon>
        <taxon>Neoptera</taxon>
        <taxon>Endopterygota</taxon>
        <taxon>Coleoptera</taxon>
        <taxon>Polyphaga</taxon>
        <taxon>Cucujiformia</taxon>
        <taxon>Chrysomeloidea</taxon>
        <taxon>Chrysomelidae</taxon>
        <taxon>Galerucinae</taxon>
        <taxon>Diabroticina</taxon>
        <taxon>Diabroticites</taxon>
        <taxon>Diabrotica</taxon>
    </lineage>
</organism>
<feature type="transmembrane region" description="Helical" evidence="1">
    <location>
        <begin position="12"/>
        <end position="33"/>
    </location>
</feature>
<dbReference type="InterPro" id="IPR010562">
    <property type="entry name" value="Haemolymph_juvenile_hormone-bd"/>
</dbReference>
<evidence type="ECO:0000313" key="2">
    <source>
        <dbReference type="EnsemblMetazoa" id="XP_050510846.1"/>
    </source>
</evidence>
<keyword evidence="1" id="KW-0812">Transmembrane</keyword>
<dbReference type="RefSeq" id="XP_050510846.1">
    <property type="nucleotide sequence ID" value="XM_050654889.1"/>
</dbReference>
<proteinExistence type="predicted"/>
<dbReference type="GeneID" id="114324955"/>
<reference evidence="2" key="1">
    <citation type="submission" date="2025-05" db="UniProtKB">
        <authorList>
            <consortium name="EnsemblMetazoa"/>
        </authorList>
    </citation>
    <scope>IDENTIFICATION</scope>
</reference>
<accession>A0ABM5KKX2</accession>
<keyword evidence="3" id="KW-1185">Reference proteome</keyword>